<dbReference type="Proteomes" id="UP001365128">
    <property type="component" value="Unassembled WGS sequence"/>
</dbReference>
<feature type="compositionally biased region" description="Low complexity" evidence="1">
    <location>
        <begin position="1"/>
        <end position="15"/>
    </location>
</feature>
<dbReference type="InterPro" id="IPR011990">
    <property type="entry name" value="TPR-like_helical_dom_sf"/>
</dbReference>
<evidence type="ECO:0000313" key="2">
    <source>
        <dbReference type="EMBL" id="KAK7541383.1"/>
    </source>
</evidence>
<organism evidence="2 3">
    <name type="scientific">Phyllosticta citricarpa</name>
    <dbReference type="NCBI Taxonomy" id="55181"/>
    <lineage>
        <taxon>Eukaryota</taxon>
        <taxon>Fungi</taxon>
        <taxon>Dikarya</taxon>
        <taxon>Ascomycota</taxon>
        <taxon>Pezizomycotina</taxon>
        <taxon>Dothideomycetes</taxon>
        <taxon>Dothideomycetes incertae sedis</taxon>
        <taxon>Botryosphaeriales</taxon>
        <taxon>Phyllostictaceae</taxon>
        <taxon>Phyllosticta</taxon>
    </lineage>
</organism>
<dbReference type="PANTHER" id="PTHR46014">
    <property type="entry name" value="TETRATRICOPEPTIDE REPEAT PROTEIN 1"/>
    <property type="match status" value="1"/>
</dbReference>
<dbReference type="SUPFAM" id="SSF48452">
    <property type="entry name" value="TPR-like"/>
    <property type="match status" value="1"/>
</dbReference>
<dbReference type="PANTHER" id="PTHR46014:SF1">
    <property type="entry name" value="TETRATRICOPEPTIDE REPEAT PROTEIN 1"/>
    <property type="match status" value="1"/>
</dbReference>
<sequence>MSASTKTSAAAAAPSNESLDVADTPLRFSPEEEAALLSESAAQKTQGNTFFTSAAYSDAISAYSRALAKCPNYLDYDVAVLRANISACHLKLSEWKEAVDAATGALECLDRVDPPVGAKKEKEGEDKRDQKNKGDREGADADAKVEEVDDDTADRIEALQRSGRSRDDVQKLRIKALLRRAKARSEVGGWASLQGADEDYRALVGMPNLAPLDRKAVEAALRVLPRRLDEAKQKEMGEMMGKLKDLGNGILRPFGLSTDHFQFVKDEKSGNYSIQMNK</sequence>
<accession>A0ABR1M1L9</accession>
<dbReference type="EMBL" id="JBBPDW010000025">
    <property type="protein sequence ID" value="KAK7541383.1"/>
    <property type="molecule type" value="Genomic_DNA"/>
</dbReference>
<feature type="region of interest" description="Disordered" evidence="1">
    <location>
        <begin position="1"/>
        <end position="25"/>
    </location>
</feature>
<dbReference type="InterPro" id="IPR052769">
    <property type="entry name" value="TPR_domain_protein"/>
</dbReference>
<evidence type="ECO:0008006" key="4">
    <source>
        <dbReference type="Google" id="ProtNLM"/>
    </source>
</evidence>
<gene>
    <name evidence="2" type="ORF">IWX46DRAFT_570457</name>
</gene>
<comment type="caution">
    <text evidence="2">The sequence shown here is derived from an EMBL/GenBank/DDBJ whole genome shotgun (WGS) entry which is preliminary data.</text>
</comment>
<keyword evidence="3" id="KW-1185">Reference proteome</keyword>
<evidence type="ECO:0000256" key="1">
    <source>
        <dbReference type="SAM" id="MobiDB-lite"/>
    </source>
</evidence>
<reference evidence="2 3" key="1">
    <citation type="submission" date="2024-04" db="EMBL/GenBank/DDBJ databases">
        <title>Phyllosticta paracitricarpa is synonymous to the EU quarantine fungus P. citricarpa based on phylogenomic analyses.</title>
        <authorList>
            <consortium name="Lawrence Berkeley National Laboratory"/>
            <person name="Van Ingen-Buijs V.A."/>
            <person name="Van Westerhoven A.C."/>
            <person name="Haridas S."/>
            <person name="Skiadas P."/>
            <person name="Martin F."/>
            <person name="Groenewald J.Z."/>
            <person name="Crous P.W."/>
            <person name="Seidl M.F."/>
        </authorList>
    </citation>
    <scope>NUCLEOTIDE SEQUENCE [LARGE SCALE GENOMIC DNA]</scope>
    <source>
        <strain evidence="2 3">CBS 122670</strain>
    </source>
</reference>
<feature type="compositionally biased region" description="Basic and acidic residues" evidence="1">
    <location>
        <begin position="115"/>
        <end position="146"/>
    </location>
</feature>
<name>A0ABR1M1L9_9PEZI</name>
<feature type="region of interest" description="Disordered" evidence="1">
    <location>
        <begin position="115"/>
        <end position="149"/>
    </location>
</feature>
<evidence type="ECO:0000313" key="3">
    <source>
        <dbReference type="Proteomes" id="UP001365128"/>
    </source>
</evidence>
<proteinExistence type="predicted"/>
<dbReference type="Gene3D" id="1.25.40.10">
    <property type="entry name" value="Tetratricopeptide repeat domain"/>
    <property type="match status" value="1"/>
</dbReference>
<protein>
    <recommendedName>
        <fullName evidence="4">Tetratricopeptide repeat protein 1</fullName>
    </recommendedName>
</protein>